<evidence type="ECO:0000256" key="2">
    <source>
        <dbReference type="ARBA" id="ARBA00022475"/>
    </source>
</evidence>
<comment type="caution">
    <text evidence="12">The sequence shown here is derived from an EMBL/GenBank/DDBJ whole genome shotgun (WGS) entry which is preliminary data.</text>
</comment>
<evidence type="ECO:0000256" key="6">
    <source>
        <dbReference type="ARBA" id="ARBA00022989"/>
    </source>
</evidence>
<keyword evidence="13" id="KW-1185">Reference proteome</keyword>
<dbReference type="PANTHER" id="PTHR35851">
    <property type="entry name" value="CELL DIVISION PROTEIN FTSQ"/>
    <property type="match status" value="1"/>
</dbReference>
<reference evidence="12 13" key="2">
    <citation type="journal article" date="2014" name="FEMS Microbiol. Lett.">
        <title>Draft genomic DNA sequence of the facultatively methylotrophic bacterium Acidomonas methanolica type strain MB58.</title>
        <authorList>
            <person name="Higashiura N."/>
            <person name="Hadano H."/>
            <person name="Hirakawa H."/>
            <person name="Matsutani M."/>
            <person name="Takabe S."/>
            <person name="Matsushita K."/>
            <person name="Azuma Y."/>
        </authorList>
    </citation>
    <scope>NUCLEOTIDE SEQUENCE [LARGE SCALE GENOMIC DNA]</scope>
    <source>
        <strain evidence="12 13">MB58</strain>
    </source>
</reference>
<dbReference type="GO" id="GO:0032153">
    <property type="term" value="C:cell division site"/>
    <property type="evidence" value="ECO:0007669"/>
    <property type="project" value="UniProtKB-UniRule"/>
</dbReference>
<dbReference type="InterPro" id="IPR045335">
    <property type="entry name" value="FtsQ_C_sf"/>
</dbReference>
<keyword evidence="2 9" id="KW-1003">Cell membrane</keyword>
<dbReference type="GO" id="GO:0043093">
    <property type="term" value="P:FtsZ-dependent cytokinesis"/>
    <property type="evidence" value="ECO:0007669"/>
    <property type="project" value="UniProtKB-UniRule"/>
</dbReference>
<comment type="similarity">
    <text evidence="9">Belongs to the FtsQ/DivIB family. FtsQ subfamily.</text>
</comment>
<evidence type="ECO:0000256" key="3">
    <source>
        <dbReference type="ARBA" id="ARBA00022519"/>
    </source>
</evidence>
<evidence type="ECO:0000256" key="5">
    <source>
        <dbReference type="ARBA" id="ARBA00022692"/>
    </source>
</evidence>
<dbReference type="EMBL" id="BAND01000074">
    <property type="protein sequence ID" value="GAJ29679.1"/>
    <property type="molecule type" value="Genomic_DNA"/>
</dbReference>
<keyword evidence="3 9" id="KW-0997">Cell inner membrane</keyword>
<evidence type="ECO:0000259" key="11">
    <source>
        <dbReference type="PROSITE" id="PS51779"/>
    </source>
</evidence>
<proteinExistence type="inferred from homology"/>
<evidence type="ECO:0000256" key="7">
    <source>
        <dbReference type="ARBA" id="ARBA00023136"/>
    </source>
</evidence>
<dbReference type="Gene3D" id="3.40.50.11690">
    <property type="entry name" value="Cell division protein FtsQ/DivIB"/>
    <property type="match status" value="1"/>
</dbReference>
<feature type="region of interest" description="Disordered" evidence="10">
    <location>
        <begin position="273"/>
        <end position="296"/>
    </location>
</feature>
<feature type="domain" description="POTRA" evidence="11">
    <location>
        <begin position="72"/>
        <end position="140"/>
    </location>
</feature>
<dbReference type="Pfam" id="PF08478">
    <property type="entry name" value="POTRA_1"/>
    <property type="match status" value="1"/>
</dbReference>
<dbReference type="Proteomes" id="UP000019760">
    <property type="component" value="Unassembled WGS sequence"/>
</dbReference>
<evidence type="ECO:0000256" key="1">
    <source>
        <dbReference type="ARBA" id="ARBA00004370"/>
    </source>
</evidence>
<dbReference type="GO" id="GO:0005886">
    <property type="term" value="C:plasma membrane"/>
    <property type="evidence" value="ECO:0007669"/>
    <property type="project" value="UniProtKB-SubCell"/>
</dbReference>
<dbReference type="InterPro" id="IPR026579">
    <property type="entry name" value="FtsQ"/>
</dbReference>
<evidence type="ECO:0000313" key="12">
    <source>
        <dbReference type="EMBL" id="GAJ29679.1"/>
    </source>
</evidence>
<dbReference type="OrthoDB" id="9783091at2"/>
<evidence type="ECO:0000256" key="4">
    <source>
        <dbReference type="ARBA" id="ARBA00022618"/>
    </source>
</evidence>
<comment type="subcellular location">
    <subcellularLocation>
        <location evidence="9">Cell inner membrane</location>
        <topology evidence="9">Single-pass type II membrane protein</topology>
    </subcellularLocation>
    <subcellularLocation>
        <location evidence="1">Membrane</location>
    </subcellularLocation>
    <text evidence="9">Localizes to the division septum.</text>
</comment>
<dbReference type="AlphaFoldDB" id="A0A023D6H7"/>
<keyword evidence="8 9" id="KW-0131">Cell cycle</keyword>
<dbReference type="RefSeq" id="WP_042059896.1">
    <property type="nucleotide sequence ID" value="NZ_BAND01000074.1"/>
</dbReference>
<keyword evidence="5 9" id="KW-0812">Transmembrane</keyword>
<evidence type="ECO:0000256" key="9">
    <source>
        <dbReference type="HAMAP-Rule" id="MF_00911"/>
    </source>
</evidence>
<dbReference type="HAMAP" id="MF_00911">
    <property type="entry name" value="FtsQ_subfam"/>
    <property type="match status" value="1"/>
</dbReference>
<evidence type="ECO:0000313" key="13">
    <source>
        <dbReference type="Proteomes" id="UP000019760"/>
    </source>
</evidence>
<dbReference type="Gene3D" id="3.10.20.310">
    <property type="entry name" value="membrane protein fhac"/>
    <property type="match status" value="1"/>
</dbReference>
<evidence type="ECO:0000256" key="10">
    <source>
        <dbReference type="SAM" id="MobiDB-lite"/>
    </source>
</evidence>
<organism evidence="12 13">
    <name type="scientific">Acidomonas methanolica NBRC 104435</name>
    <dbReference type="NCBI Taxonomy" id="1231351"/>
    <lineage>
        <taxon>Bacteria</taxon>
        <taxon>Pseudomonadati</taxon>
        <taxon>Pseudomonadota</taxon>
        <taxon>Alphaproteobacteria</taxon>
        <taxon>Acetobacterales</taxon>
        <taxon>Acetobacteraceae</taxon>
        <taxon>Acidomonas</taxon>
    </lineage>
</organism>
<dbReference type="PANTHER" id="PTHR35851:SF1">
    <property type="entry name" value="CELL DIVISION PROTEIN FTSQ"/>
    <property type="match status" value="1"/>
</dbReference>
<dbReference type="InterPro" id="IPR013685">
    <property type="entry name" value="POTRA_FtsQ_type"/>
</dbReference>
<protein>
    <recommendedName>
        <fullName evidence="9">Cell division protein FtsQ</fullName>
    </recommendedName>
</protein>
<dbReference type="InterPro" id="IPR034746">
    <property type="entry name" value="POTRA"/>
</dbReference>
<name>A0A023D6H7_ACIMT</name>
<evidence type="ECO:0000256" key="8">
    <source>
        <dbReference type="ARBA" id="ARBA00023306"/>
    </source>
</evidence>
<dbReference type="Pfam" id="PF03799">
    <property type="entry name" value="FtsQ_DivIB_C"/>
    <property type="match status" value="1"/>
</dbReference>
<dbReference type="PROSITE" id="PS51779">
    <property type="entry name" value="POTRA"/>
    <property type="match status" value="1"/>
</dbReference>
<gene>
    <name evidence="9" type="primary">ftsQ</name>
    <name evidence="12" type="ORF">Amme_074_008</name>
</gene>
<keyword evidence="7 9" id="KW-0472">Membrane</keyword>
<accession>A0A023D6H7</accession>
<reference evidence="13" key="1">
    <citation type="journal article" date="2014" name="FEMS Microbiol. Lett.">
        <title>Draft Genomic DNA Sequence of the Facultatively Methylotrophic Bacterium Acidomonas methanolica type strain MB58.</title>
        <authorList>
            <person name="Higashiura N."/>
            <person name="Hadano H."/>
            <person name="Hirakawa H."/>
            <person name="Matsutani M."/>
            <person name="Takabe S."/>
            <person name="Matsushita K."/>
            <person name="Azuma Y."/>
        </authorList>
    </citation>
    <scope>NUCLEOTIDE SEQUENCE [LARGE SCALE GENOMIC DNA]</scope>
    <source>
        <strain evidence="13">MB58</strain>
    </source>
</reference>
<comment type="function">
    <text evidence="9">Essential cell division protein.</text>
</comment>
<sequence length="296" mass="32384">MAARPQSRNGYGNDRPSRARMFWRRQKRLLRPLLLLTLLAGAAMGAAAMLHDSESEQHFAPLRARLIQMMPLKIVHIEITGRHLTTEASLLQALGTRPGAPMFGFSVEAARRRIDALPFVDHATVERHLPDTVLIHLVERSPVAVWQSHGTFQLINRAGERVPDQGMTGKDAEAFTKLPLVVGDGANVAAAELIDAMDAQPVVKSFVVAAVRVGDRRWNLTLRDGTTVLLPEGHEPAALARLARYEASDRLLERPVISIDMRLPDRMIIHQAPAPAAAPVPARPEGNPQDSGGQSP</sequence>
<keyword evidence="4 9" id="KW-0132">Cell division</keyword>
<dbReference type="GO" id="GO:0090529">
    <property type="term" value="P:cell septum assembly"/>
    <property type="evidence" value="ECO:0007669"/>
    <property type="project" value="InterPro"/>
</dbReference>
<dbReference type="InterPro" id="IPR005548">
    <property type="entry name" value="Cell_div_FtsQ/DivIB_C"/>
</dbReference>
<keyword evidence="6 9" id="KW-1133">Transmembrane helix</keyword>